<gene>
    <name evidence="2" type="ORF">TeGR_g10142</name>
</gene>
<comment type="caution">
    <text evidence="2">The sequence shown here is derived from an EMBL/GenBank/DDBJ whole genome shotgun (WGS) entry which is preliminary data.</text>
</comment>
<proteinExistence type="predicted"/>
<feature type="non-terminal residue" evidence="2">
    <location>
        <position position="121"/>
    </location>
</feature>
<feature type="transmembrane region" description="Helical" evidence="1">
    <location>
        <begin position="12"/>
        <end position="33"/>
    </location>
</feature>
<evidence type="ECO:0000313" key="2">
    <source>
        <dbReference type="EMBL" id="GMI28306.1"/>
    </source>
</evidence>
<name>A0ABQ6MLY5_9STRA</name>
<reference evidence="2 3" key="1">
    <citation type="journal article" date="2023" name="Commun. Biol.">
        <title>Genome analysis of Parmales, the sister group of diatoms, reveals the evolutionary specialization of diatoms from phago-mixotrophs to photoautotrophs.</title>
        <authorList>
            <person name="Ban H."/>
            <person name="Sato S."/>
            <person name="Yoshikawa S."/>
            <person name="Yamada K."/>
            <person name="Nakamura Y."/>
            <person name="Ichinomiya M."/>
            <person name="Sato N."/>
            <person name="Blanc-Mathieu R."/>
            <person name="Endo H."/>
            <person name="Kuwata A."/>
            <person name="Ogata H."/>
        </authorList>
    </citation>
    <scope>NUCLEOTIDE SEQUENCE [LARGE SCALE GENOMIC DNA]</scope>
</reference>
<sequence length="121" mass="12561">MLPNFSPLSQALLGTSFGWFMTAAGASLVYPLELLGATPAAQRKFLDAALGASSGVMLAASYFSLLAPAIEEASNIWPGWEWLVASVGFLLGALVIELAGMYLDDDVVKSLGLSPPSPPSS</sequence>
<evidence type="ECO:0000256" key="1">
    <source>
        <dbReference type="SAM" id="Phobius"/>
    </source>
</evidence>
<dbReference type="Proteomes" id="UP001165060">
    <property type="component" value="Unassembled WGS sequence"/>
</dbReference>
<feature type="transmembrane region" description="Helical" evidence="1">
    <location>
        <begin position="45"/>
        <end position="70"/>
    </location>
</feature>
<feature type="transmembrane region" description="Helical" evidence="1">
    <location>
        <begin position="82"/>
        <end position="103"/>
    </location>
</feature>
<evidence type="ECO:0000313" key="3">
    <source>
        <dbReference type="Proteomes" id="UP001165060"/>
    </source>
</evidence>
<keyword evidence="3" id="KW-1185">Reference proteome</keyword>
<keyword evidence="1" id="KW-0472">Membrane</keyword>
<protein>
    <submittedName>
        <fullName evidence="2">Uncharacterized protein</fullName>
    </submittedName>
</protein>
<keyword evidence="1" id="KW-0812">Transmembrane</keyword>
<dbReference type="EMBL" id="BRYB01001546">
    <property type="protein sequence ID" value="GMI28306.1"/>
    <property type="molecule type" value="Genomic_DNA"/>
</dbReference>
<organism evidence="2 3">
    <name type="scientific">Tetraparma gracilis</name>
    <dbReference type="NCBI Taxonomy" id="2962635"/>
    <lineage>
        <taxon>Eukaryota</taxon>
        <taxon>Sar</taxon>
        <taxon>Stramenopiles</taxon>
        <taxon>Ochrophyta</taxon>
        <taxon>Bolidophyceae</taxon>
        <taxon>Parmales</taxon>
        <taxon>Triparmaceae</taxon>
        <taxon>Tetraparma</taxon>
    </lineage>
</organism>
<keyword evidence="1" id="KW-1133">Transmembrane helix</keyword>
<accession>A0ABQ6MLY5</accession>